<dbReference type="EMBL" id="MBFT01000565">
    <property type="protein sequence ID" value="PVU89222.1"/>
    <property type="molecule type" value="Genomic_DNA"/>
</dbReference>
<feature type="region of interest" description="Disordered" evidence="1">
    <location>
        <begin position="73"/>
        <end position="104"/>
    </location>
</feature>
<proteinExistence type="predicted"/>
<accession>A0A2T9YA68</accession>
<evidence type="ECO:0000313" key="3">
    <source>
        <dbReference type="Proteomes" id="UP000245699"/>
    </source>
</evidence>
<dbReference type="Proteomes" id="UP000245699">
    <property type="component" value="Unassembled WGS sequence"/>
</dbReference>
<evidence type="ECO:0000313" key="2">
    <source>
        <dbReference type="EMBL" id="PVU89222.1"/>
    </source>
</evidence>
<evidence type="ECO:0000256" key="1">
    <source>
        <dbReference type="SAM" id="MobiDB-lite"/>
    </source>
</evidence>
<sequence length="104" mass="11819">MDPKLRNSYKLFNPINDTYVAQNWDGDENKPYSDGFPKCNKCTKRIQRRYSDLLRQNRHCNDHNPNPPITIYTYGEHSSNNRGIHDGCDLDDNGDGGNGSDGGN</sequence>
<feature type="compositionally biased region" description="Gly residues" evidence="1">
    <location>
        <begin position="95"/>
        <end position="104"/>
    </location>
</feature>
<dbReference type="AlphaFoldDB" id="A0A2T9YA68"/>
<organism evidence="2 3">
    <name type="scientific">Furculomyces boomerangus</name>
    <dbReference type="NCBI Taxonomy" id="61424"/>
    <lineage>
        <taxon>Eukaryota</taxon>
        <taxon>Fungi</taxon>
        <taxon>Fungi incertae sedis</taxon>
        <taxon>Zoopagomycota</taxon>
        <taxon>Kickxellomycotina</taxon>
        <taxon>Harpellomycetes</taxon>
        <taxon>Harpellales</taxon>
        <taxon>Harpellaceae</taxon>
        <taxon>Furculomyces</taxon>
    </lineage>
</organism>
<protein>
    <submittedName>
        <fullName evidence="2">Uncharacterized protein</fullName>
    </submittedName>
</protein>
<reference evidence="2 3" key="1">
    <citation type="journal article" date="2018" name="MBio">
        <title>Comparative Genomics Reveals the Core Gene Toolbox for the Fungus-Insect Symbiosis.</title>
        <authorList>
            <person name="Wang Y."/>
            <person name="Stata M."/>
            <person name="Wang W."/>
            <person name="Stajich J.E."/>
            <person name="White M.M."/>
            <person name="Moncalvo J.M."/>
        </authorList>
    </citation>
    <scope>NUCLEOTIDE SEQUENCE [LARGE SCALE GENOMIC DNA]</scope>
    <source>
        <strain evidence="2 3">AUS-77-4</strain>
    </source>
</reference>
<name>A0A2T9YA68_9FUNG</name>
<comment type="caution">
    <text evidence="2">The sequence shown here is derived from an EMBL/GenBank/DDBJ whole genome shotgun (WGS) entry which is preliminary data.</text>
</comment>
<keyword evidence="3" id="KW-1185">Reference proteome</keyword>
<gene>
    <name evidence="2" type="ORF">BB559_005188</name>
</gene>